<reference evidence="1 2" key="1">
    <citation type="submission" date="2017-10" db="EMBL/GenBank/DDBJ databases">
        <title>Comparative genomics in systemic dimorphic fungi from Ajellomycetaceae.</title>
        <authorList>
            <person name="Munoz J.F."/>
            <person name="Mcewen J.G."/>
            <person name="Clay O.K."/>
            <person name="Cuomo C.A."/>
        </authorList>
    </citation>
    <scope>NUCLEOTIDE SEQUENCE [LARGE SCALE GENOMIC DNA]</scope>
    <source>
        <strain evidence="1 2">UAMH4076</strain>
    </source>
</reference>
<dbReference type="AlphaFoldDB" id="A0A2B7ZAU9"/>
<sequence>MTTGFLYSAWERTIKFSQLGGLGTAGSVSGWVGTAAVSRGSNRIDIFSTGTENQASRNSWMDRAGADGGALVMFSIAIRSQFPTT</sequence>
<organism evidence="1 2">
    <name type="scientific">[Emmonsia] crescens</name>
    <dbReference type="NCBI Taxonomy" id="73230"/>
    <lineage>
        <taxon>Eukaryota</taxon>
        <taxon>Fungi</taxon>
        <taxon>Dikarya</taxon>
        <taxon>Ascomycota</taxon>
        <taxon>Pezizomycotina</taxon>
        <taxon>Eurotiomycetes</taxon>
        <taxon>Eurotiomycetidae</taxon>
        <taxon>Onygenales</taxon>
        <taxon>Ajellomycetaceae</taxon>
        <taxon>Emergomyces</taxon>
    </lineage>
</organism>
<gene>
    <name evidence="1" type="ORF">GX50_06955</name>
</gene>
<proteinExistence type="predicted"/>
<dbReference type="Proteomes" id="UP000226031">
    <property type="component" value="Unassembled WGS sequence"/>
</dbReference>
<comment type="caution">
    <text evidence="1">The sequence shown here is derived from an EMBL/GenBank/DDBJ whole genome shotgun (WGS) entry which is preliminary data.</text>
</comment>
<protein>
    <submittedName>
        <fullName evidence="1">Uncharacterized protein</fullName>
    </submittedName>
</protein>
<evidence type="ECO:0000313" key="2">
    <source>
        <dbReference type="Proteomes" id="UP000226031"/>
    </source>
</evidence>
<name>A0A2B7ZAU9_9EURO</name>
<accession>A0A2B7ZAU9</accession>
<dbReference type="EMBL" id="PDND01000182">
    <property type="protein sequence ID" value="PGH30268.1"/>
    <property type="molecule type" value="Genomic_DNA"/>
</dbReference>
<keyword evidence="2" id="KW-1185">Reference proteome</keyword>
<evidence type="ECO:0000313" key="1">
    <source>
        <dbReference type="EMBL" id="PGH30268.1"/>
    </source>
</evidence>